<dbReference type="GO" id="GO:0008270">
    <property type="term" value="F:zinc ion binding"/>
    <property type="evidence" value="ECO:0007669"/>
    <property type="project" value="InterPro"/>
</dbReference>
<organism evidence="2 3">
    <name type="scientific">Candidatus Viridilinea mediisalina</name>
    <dbReference type="NCBI Taxonomy" id="2024553"/>
    <lineage>
        <taxon>Bacteria</taxon>
        <taxon>Bacillati</taxon>
        <taxon>Chloroflexota</taxon>
        <taxon>Chloroflexia</taxon>
        <taxon>Chloroflexales</taxon>
        <taxon>Chloroflexineae</taxon>
        <taxon>Oscillochloridaceae</taxon>
        <taxon>Candidatus Viridilinea</taxon>
    </lineage>
</organism>
<protein>
    <submittedName>
        <fullName evidence="2">HNH endonuclease</fullName>
    </submittedName>
</protein>
<comment type="caution">
    <text evidence="2">The sequence shown here is derived from an EMBL/GenBank/DDBJ whole genome shotgun (WGS) entry which is preliminary data.</text>
</comment>
<dbReference type="GO" id="GO:0003676">
    <property type="term" value="F:nucleic acid binding"/>
    <property type="evidence" value="ECO:0007669"/>
    <property type="project" value="InterPro"/>
</dbReference>
<keyword evidence="2" id="KW-0255">Endonuclease</keyword>
<evidence type="ECO:0000313" key="2">
    <source>
        <dbReference type="EMBL" id="PDW03335.1"/>
    </source>
</evidence>
<dbReference type="CDD" id="cd00085">
    <property type="entry name" value="HNHc"/>
    <property type="match status" value="1"/>
</dbReference>
<keyword evidence="3" id="KW-1185">Reference proteome</keyword>
<dbReference type="OrthoDB" id="147034at2"/>
<dbReference type="GO" id="GO:0004519">
    <property type="term" value="F:endonuclease activity"/>
    <property type="evidence" value="ECO:0007669"/>
    <property type="project" value="UniProtKB-KW"/>
</dbReference>
<dbReference type="Proteomes" id="UP000220527">
    <property type="component" value="Unassembled WGS sequence"/>
</dbReference>
<dbReference type="InterPro" id="IPR052892">
    <property type="entry name" value="NA-targeting_endonuclease"/>
</dbReference>
<dbReference type="RefSeq" id="WP_097643863.1">
    <property type="nucleotide sequence ID" value="NZ_NQWI01000033.1"/>
</dbReference>
<gene>
    <name evidence="2" type="ORF">CJ255_09490</name>
</gene>
<dbReference type="Gene3D" id="1.10.30.50">
    <property type="match status" value="1"/>
</dbReference>
<feature type="domain" description="HNH nuclease" evidence="1">
    <location>
        <begin position="10"/>
        <end position="65"/>
    </location>
</feature>
<evidence type="ECO:0000259" key="1">
    <source>
        <dbReference type="SMART" id="SM00507"/>
    </source>
</evidence>
<keyword evidence="2" id="KW-0540">Nuclease</keyword>
<dbReference type="InterPro" id="IPR003615">
    <property type="entry name" value="HNH_nuc"/>
</dbReference>
<dbReference type="AlphaFoldDB" id="A0A2A6RKA0"/>
<accession>A0A2A6RKA0</accession>
<dbReference type="PANTHER" id="PTHR33877:SF1">
    <property type="entry name" value="TYPE IV METHYL-DIRECTED RESTRICTION ENZYME ECOKMCRA"/>
    <property type="match status" value="1"/>
</dbReference>
<sequence length="146" mass="16248">MAETPRVSAELRTLVVERARHRCEYCLSPARYATQRLSVEHVLPRAKGGQTTLANLALACQGCNNHKYNHTEATDPVSELIVPLYHPRHDRWCDHFAWSADLLVMVGITPTGRATVAALLLNRDGIVNLRRLLLGVGEHPPTVPEL</sequence>
<proteinExistence type="predicted"/>
<dbReference type="SMART" id="SM00507">
    <property type="entry name" value="HNHc"/>
    <property type="match status" value="1"/>
</dbReference>
<keyword evidence="2" id="KW-0378">Hydrolase</keyword>
<name>A0A2A6RKA0_9CHLR</name>
<reference evidence="3" key="1">
    <citation type="submission" date="2017-08" db="EMBL/GenBank/DDBJ databases">
        <authorList>
            <person name="Grouzdev D.S."/>
            <person name="Gaisin V.A."/>
            <person name="Rysina M.S."/>
            <person name="Gorlenko V.M."/>
        </authorList>
    </citation>
    <scope>NUCLEOTIDE SEQUENCE [LARGE SCALE GENOMIC DNA]</scope>
    <source>
        <strain evidence="3">Kir15-3F</strain>
    </source>
</reference>
<dbReference type="EMBL" id="NQWI01000033">
    <property type="protein sequence ID" value="PDW03335.1"/>
    <property type="molecule type" value="Genomic_DNA"/>
</dbReference>
<dbReference type="PANTHER" id="PTHR33877">
    <property type="entry name" value="SLL1193 PROTEIN"/>
    <property type="match status" value="1"/>
</dbReference>
<dbReference type="Pfam" id="PF01844">
    <property type="entry name" value="HNH"/>
    <property type="match status" value="1"/>
</dbReference>
<evidence type="ECO:0000313" key="3">
    <source>
        <dbReference type="Proteomes" id="UP000220527"/>
    </source>
</evidence>
<dbReference type="InterPro" id="IPR002711">
    <property type="entry name" value="HNH"/>
</dbReference>